<evidence type="ECO:0000313" key="1">
    <source>
        <dbReference type="EMBL" id="MDH6199096.1"/>
    </source>
</evidence>
<evidence type="ECO:0000313" key="2">
    <source>
        <dbReference type="Proteomes" id="UP001160130"/>
    </source>
</evidence>
<organism evidence="1 2">
    <name type="scientific">Mycolicibacterium frederiksbergense</name>
    <dbReference type="NCBI Taxonomy" id="117567"/>
    <lineage>
        <taxon>Bacteria</taxon>
        <taxon>Bacillati</taxon>
        <taxon>Actinomycetota</taxon>
        <taxon>Actinomycetes</taxon>
        <taxon>Mycobacteriales</taxon>
        <taxon>Mycobacteriaceae</taxon>
        <taxon>Mycolicibacterium</taxon>
    </lineage>
</organism>
<reference evidence="1 2" key="1">
    <citation type="submission" date="2023-04" db="EMBL/GenBank/DDBJ databases">
        <title>Forest soil microbial communities from Buena Vista Peninsula, Colon Province, Panama.</title>
        <authorList>
            <person name="Bouskill N."/>
        </authorList>
    </citation>
    <scope>NUCLEOTIDE SEQUENCE [LARGE SCALE GENOMIC DNA]</scope>
    <source>
        <strain evidence="1 2">AC80</strain>
    </source>
</reference>
<sequence length="36" mass="3621">MTGSAVQGYDIIGDVHGYATQPLARVGGGDACRAGR</sequence>
<protein>
    <submittedName>
        <fullName evidence="1">Uncharacterized protein</fullName>
    </submittedName>
</protein>
<proteinExistence type="predicted"/>
<dbReference type="Proteomes" id="UP001160130">
    <property type="component" value="Unassembled WGS sequence"/>
</dbReference>
<gene>
    <name evidence="1" type="ORF">M2272_005763</name>
</gene>
<accession>A0ABT6L931</accession>
<dbReference type="EMBL" id="JARXVE010000014">
    <property type="protein sequence ID" value="MDH6199096.1"/>
    <property type="molecule type" value="Genomic_DNA"/>
</dbReference>
<name>A0ABT6L931_9MYCO</name>
<keyword evidence="2" id="KW-1185">Reference proteome</keyword>
<comment type="caution">
    <text evidence="1">The sequence shown here is derived from an EMBL/GenBank/DDBJ whole genome shotgun (WGS) entry which is preliminary data.</text>
</comment>